<gene>
    <name evidence="2" type="ORF">LCMiAC02_00250</name>
</gene>
<proteinExistence type="predicted"/>
<keyword evidence="1" id="KW-1133">Transmembrane helix</keyword>
<sequence>MSTKIIIFTIVAIAIVYIVTRMYKTPKREAFKKEKKQDMQHISGTDLNYEYDPNESLDGMCLYDTKPESLLLNTYPLSGEQPLHDMGDNNYYISESYGCKRPVKSVKQFHDEFFKFRDYHTNENSSMRYDPVDKIVNMQLDGDLSKNDAKYKSMKIKDIYDNLTAGTNRYSKLY</sequence>
<organism evidence="2">
    <name type="scientific">Mimivirus LCMiAC02</name>
    <dbReference type="NCBI Taxonomy" id="2506609"/>
    <lineage>
        <taxon>Viruses</taxon>
        <taxon>Varidnaviria</taxon>
        <taxon>Bamfordvirae</taxon>
        <taxon>Nucleocytoviricota</taxon>
        <taxon>Megaviricetes</taxon>
        <taxon>Imitervirales</taxon>
        <taxon>Mimiviridae</taxon>
        <taxon>Klosneuvirinae</taxon>
    </lineage>
</organism>
<feature type="transmembrane region" description="Helical" evidence="1">
    <location>
        <begin position="6"/>
        <end position="23"/>
    </location>
</feature>
<reference evidence="2" key="1">
    <citation type="journal article" date="2019" name="MBio">
        <title>Virus Genomes from Deep Sea Sediments Expand the Ocean Megavirome and Support Independent Origins of Viral Gigantism.</title>
        <authorList>
            <person name="Backstrom D."/>
            <person name="Yutin N."/>
            <person name="Jorgensen S.L."/>
            <person name="Dharamshi J."/>
            <person name="Homa F."/>
            <person name="Zaremba-Niedwiedzka K."/>
            <person name="Spang A."/>
            <person name="Wolf Y.I."/>
            <person name="Koonin E.V."/>
            <person name="Ettema T.J."/>
        </authorList>
    </citation>
    <scope>NUCLEOTIDE SEQUENCE</scope>
</reference>
<dbReference type="EMBL" id="MK500406">
    <property type="protein sequence ID" value="QBK88932.1"/>
    <property type="molecule type" value="Genomic_DNA"/>
</dbReference>
<evidence type="ECO:0000313" key="2">
    <source>
        <dbReference type="EMBL" id="QBK88932.1"/>
    </source>
</evidence>
<keyword evidence="1" id="KW-0812">Transmembrane</keyword>
<keyword evidence="1" id="KW-0472">Membrane</keyword>
<accession>A0A481Z099</accession>
<protein>
    <submittedName>
        <fullName evidence="2">Uncharacterized protein</fullName>
    </submittedName>
</protein>
<name>A0A481Z099_9VIRU</name>
<evidence type="ECO:0000256" key="1">
    <source>
        <dbReference type="SAM" id="Phobius"/>
    </source>
</evidence>